<dbReference type="Gene3D" id="2.30.30.30">
    <property type="match status" value="1"/>
</dbReference>
<dbReference type="NCBIfam" id="NF007180">
    <property type="entry name" value="PRK09612.1"/>
    <property type="match status" value="1"/>
</dbReference>
<dbReference type="InterPro" id="IPR012340">
    <property type="entry name" value="NA-bd_OB-fold"/>
</dbReference>
<feature type="domain" description="Large ribosomal subunit protein uL2 RNA-binding" evidence="6">
    <location>
        <begin position="11"/>
        <end position="90"/>
    </location>
</feature>
<dbReference type="Pfam" id="PF00181">
    <property type="entry name" value="Ribosomal_L2_N"/>
    <property type="match status" value="1"/>
</dbReference>
<name>A0A8K0AIJ1_ANDGO</name>
<dbReference type="GO" id="GO:0003735">
    <property type="term" value="F:structural constituent of ribosome"/>
    <property type="evidence" value="ECO:0007669"/>
    <property type="project" value="InterPro"/>
</dbReference>
<dbReference type="Pfam" id="PF03947">
    <property type="entry name" value="Ribosomal_L2_C"/>
    <property type="match status" value="1"/>
</dbReference>
<dbReference type="Proteomes" id="UP000799049">
    <property type="component" value="Unassembled WGS sequence"/>
</dbReference>
<evidence type="ECO:0000259" key="6">
    <source>
        <dbReference type="SMART" id="SM01383"/>
    </source>
</evidence>
<dbReference type="FunFam" id="2.30.30.30:FF:000006">
    <property type="entry name" value="60S ribosomal protein L8"/>
    <property type="match status" value="1"/>
</dbReference>
<dbReference type="GO" id="GO:0002181">
    <property type="term" value="P:cytoplasmic translation"/>
    <property type="evidence" value="ECO:0007669"/>
    <property type="project" value="TreeGrafter"/>
</dbReference>
<sequence length="261" mass="28013">MGRVIRGQRKGRGSIFRAHTFHRKVAPQLRSLDFAERNGYIRGLVTEIVHDSGRGAPLAKVVFRNPYKYGKVTETFIAAEGMYSGQFVYCGKNAQLSIGNVLPVGKLPEGTIICNVESKHGDRGKLARASGDYATIISHNPDEGNTRVRLPSGVKKSVQSSCRATIGVVGGGGRVDKPILKAGNQYHKYKAKRKGWPVVKGVAMNPVDHPHGGGNHKHLGKPGTVRRDAPAGQKVGLIAARRTGRLRGQNAKAAAAALDSE</sequence>
<feature type="domain" description="Large ribosomal subunit protein uL2 C-terminal" evidence="5">
    <location>
        <begin position="96"/>
        <end position="231"/>
    </location>
</feature>
<dbReference type="SMART" id="SM01383">
    <property type="entry name" value="Ribosomal_L2"/>
    <property type="match status" value="1"/>
</dbReference>
<comment type="caution">
    <text evidence="7">The sequence shown here is derived from an EMBL/GenBank/DDBJ whole genome shotgun (WGS) entry which is preliminary data.</text>
</comment>
<dbReference type="OrthoDB" id="10267824at2759"/>
<dbReference type="InterPro" id="IPR022669">
    <property type="entry name" value="Ribosomal_uL2_C"/>
</dbReference>
<keyword evidence="3" id="KW-0687">Ribonucleoprotein</keyword>
<dbReference type="FunFam" id="2.40.50.140:FF:000020">
    <property type="entry name" value="60S ribosomal protein L2"/>
    <property type="match status" value="1"/>
</dbReference>
<dbReference type="Gene3D" id="2.40.50.140">
    <property type="entry name" value="Nucleic acid-binding proteins"/>
    <property type="match status" value="1"/>
</dbReference>
<proteinExistence type="inferred from homology"/>
<dbReference type="InterPro" id="IPR002171">
    <property type="entry name" value="Ribosomal_uL2"/>
</dbReference>
<dbReference type="SUPFAM" id="SSF50249">
    <property type="entry name" value="Nucleic acid-binding proteins"/>
    <property type="match status" value="1"/>
</dbReference>
<dbReference type="Gene3D" id="4.10.950.10">
    <property type="entry name" value="Ribosomal protein L2, domain 3"/>
    <property type="match status" value="1"/>
</dbReference>
<dbReference type="FunFam" id="4.10.950.10:FF:000002">
    <property type="entry name" value="60S ribosomal protein L2"/>
    <property type="match status" value="1"/>
</dbReference>
<dbReference type="InterPro" id="IPR022666">
    <property type="entry name" value="Ribosomal_uL2_RNA-bd_dom"/>
</dbReference>
<evidence type="ECO:0000313" key="7">
    <source>
        <dbReference type="EMBL" id="KAF0853071.1"/>
    </source>
</evidence>
<dbReference type="PIRSF" id="PIRSF002158">
    <property type="entry name" value="Ribosomal_L2"/>
    <property type="match status" value="1"/>
</dbReference>
<evidence type="ECO:0000256" key="1">
    <source>
        <dbReference type="ARBA" id="ARBA00005636"/>
    </source>
</evidence>
<dbReference type="PANTHER" id="PTHR13691:SF16">
    <property type="entry name" value="LARGE RIBOSOMAL SUBUNIT PROTEIN UL2"/>
    <property type="match status" value="1"/>
</dbReference>
<dbReference type="InterPro" id="IPR014722">
    <property type="entry name" value="Rib_uL2_dom2"/>
</dbReference>
<dbReference type="GO" id="GO:0022625">
    <property type="term" value="C:cytosolic large ribosomal subunit"/>
    <property type="evidence" value="ECO:0007669"/>
    <property type="project" value="TreeGrafter"/>
</dbReference>
<keyword evidence="2 7" id="KW-0689">Ribosomal protein</keyword>
<feature type="region of interest" description="Disordered" evidence="4">
    <location>
        <begin position="206"/>
        <end position="228"/>
    </location>
</feature>
<keyword evidence="8" id="KW-1185">Reference proteome</keyword>
<gene>
    <name evidence="7" type="ORF">ANDGO_05337</name>
</gene>
<protein>
    <submittedName>
        <fullName evidence="7">60S large subunit ribosomal protein uL2 (RpL8)</fullName>
    </submittedName>
</protein>
<dbReference type="GO" id="GO:0003723">
    <property type="term" value="F:RNA binding"/>
    <property type="evidence" value="ECO:0007669"/>
    <property type="project" value="InterPro"/>
</dbReference>
<dbReference type="SUPFAM" id="SSF50104">
    <property type="entry name" value="Translation proteins SH3-like domain"/>
    <property type="match status" value="1"/>
</dbReference>
<evidence type="ECO:0000256" key="3">
    <source>
        <dbReference type="ARBA" id="ARBA00023274"/>
    </source>
</evidence>
<evidence type="ECO:0000256" key="4">
    <source>
        <dbReference type="SAM" id="MobiDB-lite"/>
    </source>
</evidence>
<dbReference type="AlphaFoldDB" id="A0A8K0AIJ1"/>
<dbReference type="EMBL" id="VRVR01000003">
    <property type="protein sequence ID" value="KAF0853071.1"/>
    <property type="molecule type" value="Genomic_DNA"/>
</dbReference>
<organism evidence="7 8">
    <name type="scientific">Andalucia godoyi</name>
    <name type="common">Flagellate</name>
    <dbReference type="NCBI Taxonomy" id="505711"/>
    <lineage>
        <taxon>Eukaryota</taxon>
        <taxon>Discoba</taxon>
        <taxon>Jakobida</taxon>
        <taxon>Andalucina</taxon>
        <taxon>Andaluciidae</taxon>
        <taxon>Andalucia</taxon>
    </lineage>
</organism>
<evidence type="ECO:0000256" key="2">
    <source>
        <dbReference type="ARBA" id="ARBA00022980"/>
    </source>
</evidence>
<accession>A0A8K0AIJ1</accession>
<reference evidence="7" key="1">
    <citation type="submission" date="2019-09" db="EMBL/GenBank/DDBJ databases">
        <title>The Mitochondrial Proteome of the Jakobid, Andalucia godoyi, a Protist With the Most Gene-Rich and Bacteria-Like Mitochondrial Genome.</title>
        <authorList>
            <person name="Gray M.W."/>
            <person name="Burger G."/>
            <person name="Derelle R."/>
            <person name="Klimes V."/>
            <person name="Leger M."/>
            <person name="Sarrasin M."/>
            <person name="Vlcek C."/>
            <person name="Roger A.J."/>
            <person name="Elias M."/>
            <person name="Lang B.F."/>
        </authorList>
    </citation>
    <scope>NUCLEOTIDE SEQUENCE</scope>
    <source>
        <strain evidence="7">And28</strain>
    </source>
</reference>
<comment type="similarity">
    <text evidence="1">Belongs to the universal ribosomal protein uL2 family.</text>
</comment>
<evidence type="ECO:0000259" key="5">
    <source>
        <dbReference type="SMART" id="SM01382"/>
    </source>
</evidence>
<dbReference type="PANTHER" id="PTHR13691">
    <property type="entry name" value="RIBOSOMAL PROTEIN L2"/>
    <property type="match status" value="1"/>
</dbReference>
<evidence type="ECO:0000313" key="8">
    <source>
        <dbReference type="Proteomes" id="UP000799049"/>
    </source>
</evidence>
<dbReference type="InterPro" id="IPR014726">
    <property type="entry name" value="Ribosomal_uL2_dom3"/>
</dbReference>
<dbReference type="InterPro" id="IPR023672">
    <property type="entry name" value="Ribosomal_uL2_arc_euk"/>
</dbReference>
<dbReference type="InterPro" id="IPR008991">
    <property type="entry name" value="Translation_prot_SH3-like_sf"/>
</dbReference>
<dbReference type="SMART" id="SM01382">
    <property type="entry name" value="Ribosomal_L2_C"/>
    <property type="match status" value="1"/>
</dbReference>